<evidence type="ECO:0000256" key="3">
    <source>
        <dbReference type="ARBA" id="ARBA00022723"/>
    </source>
</evidence>
<feature type="domain" description="Probable transposase IS891/IS1136/IS1341" evidence="7">
    <location>
        <begin position="211"/>
        <end position="315"/>
    </location>
</feature>
<evidence type="ECO:0000313" key="11">
    <source>
        <dbReference type="Proteomes" id="UP001050975"/>
    </source>
</evidence>
<dbReference type="GO" id="GO:0006310">
    <property type="term" value="P:DNA recombination"/>
    <property type="evidence" value="ECO:0007669"/>
    <property type="project" value="UniProtKB-KW"/>
</dbReference>
<evidence type="ECO:0000256" key="5">
    <source>
        <dbReference type="ARBA" id="ARBA00023125"/>
    </source>
</evidence>
<comment type="caution">
    <text evidence="10">The sequence shown here is derived from an EMBL/GenBank/DDBJ whole genome shotgun (WGS) entry which is preliminary data.</text>
</comment>
<evidence type="ECO:0000256" key="4">
    <source>
        <dbReference type="ARBA" id="ARBA00022833"/>
    </source>
</evidence>
<evidence type="ECO:0000313" key="10">
    <source>
        <dbReference type="EMBL" id="GET39302.1"/>
    </source>
</evidence>
<dbReference type="GO" id="GO:0046872">
    <property type="term" value="F:metal ion binding"/>
    <property type="evidence" value="ECO:0007669"/>
    <property type="project" value="UniProtKB-KW"/>
</dbReference>
<dbReference type="NCBIfam" id="NF040570">
    <property type="entry name" value="guided_TnpB"/>
    <property type="match status" value="1"/>
</dbReference>
<evidence type="ECO:0000259" key="9">
    <source>
        <dbReference type="Pfam" id="PF12323"/>
    </source>
</evidence>
<dbReference type="InterPro" id="IPR010095">
    <property type="entry name" value="Cas12f1-like_TNB"/>
</dbReference>
<accession>A0AAV3X908</accession>
<evidence type="ECO:0000256" key="1">
    <source>
        <dbReference type="ARBA" id="ARBA00008761"/>
    </source>
</evidence>
<keyword evidence="6" id="KW-0233">DNA recombination</keyword>
<dbReference type="AlphaFoldDB" id="A0AAV3X908"/>
<dbReference type="GO" id="GO:0003677">
    <property type="term" value="F:DNA binding"/>
    <property type="evidence" value="ECO:0007669"/>
    <property type="project" value="UniProtKB-KW"/>
</dbReference>
<dbReference type="InterPro" id="IPR001959">
    <property type="entry name" value="Transposase"/>
</dbReference>
<feature type="domain" description="Cas12f1-like TNB" evidence="8">
    <location>
        <begin position="347"/>
        <end position="412"/>
    </location>
</feature>
<evidence type="ECO:0000259" key="7">
    <source>
        <dbReference type="Pfam" id="PF01385"/>
    </source>
</evidence>
<keyword evidence="2" id="KW-0815">Transposition</keyword>
<dbReference type="Proteomes" id="UP001050975">
    <property type="component" value="Unassembled WGS sequence"/>
</dbReference>
<dbReference type="Pfam" id="PF07282">
    <property type="entry name" value="Cas12f1-like_TNB"/>
    <property type="match status" value="1"/>
</dbReference>
<evidence type="ECO:0000259" key="8">
    <source>
        <dbReference type="Pfam" id="PF07282"/>
    </source>
</evidence>
<dbReference type="Pfam" id="PF01385">
    <property type="entry name" value="OrfB_IS605"/>
    <property type="match status" value="1"/>
</dbReference>
<protein>
    <submittedName>
        <fullName evidence="10">Transposase IS605 family protein</fullName>
    </submittedName>
</protein>
<name>A0AAV3X908_9CYAN</name>
<proteinExistence type="inferred from homology"/>
<dbReference type="InterPro" id="IPR021027">
    <property type="entry name" value="Transposase_put_HTH"/>
</dbReference>
<dbReference type="RefSeq" id="WP_226584541.1">
    <property type="nucleotide sequence ID" value="NZ_BLAY01000063.1"/>
</dbReference>
<feature type="domain" description="Transposase putative helix-turn-helix" evidence="9">
    <location>
        <begin position="1"/>
        <end position="45"/>
    </location>
</feature>
<comment type="similarity">
    <text evidence="1">In the C-terminal section; belongs to the transposase 35 family.</text>
</comment>
<keyword evidence="3" id="KW-0479">Metal-binding</keyword>
<sequence>MRISHQYRLLPTAEQAALMKRWLDMLRAQYNYRLGQRFDWYSQTRCRVSACPLTCSIVPVEEIFKDIRSEMIGKSGYVNWKAMQQGALPETKVERPWYKDIYSQVLQDCIHRVDKTFERYVFGDKNGNRSGKPRFKGKGRYRSFTYTQMKQDSLALNRITLPKIGDVKLILHRPLLDGFKIKTATVTLKADGWYLTLSLQDDTVPEMIQPTVEPRWDNSIGIDLGLEKFAADSEGEFYDAPRYFRSQEERLALLQKKLDATTNFRAKKRLKIPIAKLHQKIARRRKDFHYNTAKKILSKAEVVFVEDLAVKNMSRRCKPRPDGKGGFAANGQSAKSGMNKSIADAGWSQFIEILTVKAESAGQRVIKVDPKGTTQHCSECLNQVPKELASRWHSCPHCGLQLDRDTNSSVLIKKVGLGVASLKKARKRSQRCTA</sequence>
<reference evidence="10" key="1">
    <citation type="submission" date="2019-10" db="EMBL/GenBank/DDBJ databases">
        <title>Draft genome sequece of Microseira wollei NIES-4236.</title>
        <authorList>
            <person name="Yamaguchi H."/>
            <person name="Suzuki S."/>
            <person name="Kawachi M."/>
        </authorList>
    </citation>
    <scope>NUCLEOTIDE SEQUENCE</scope>
    <source>
        <strain evidence="10">NIES-4236</strain>
    </source>
</reference>
<dbReference type="Pfam" id="PF12323">
    <property type="entry name" value="HTH_OrfB_IS605"/>
    <property type="match status" value="1"/>
</dbReference>
<keyword evidence="4" id="KW-0862">Zinc</keyword>
<keyword evidence="11" id="KW-1185">Reference proteome</keyword>
<evidence type="ECO:0000256" key="6">
    <source>
        <dbReference type="ARBA" id="ARBA00023172"/>
    </source>
</evidence>
<keyword evidence="5" id="KW-0238">DNA-binding</keyword>
<evidence type="ECO:0000256" key="2">
    <source>
        <dbReference type="ARBA" id="ARBA00022578"/>
    </source>
</evidence>
<gene>
    <name evidence="10" type="ORF">MiSe_40660</name>
</gene>
<organism evidence="10 11">
    <name type="scientific">Microseira wollei NIES-4236</name>
    <dbReference type="NCBI Taxonomy" id="2530354"/>
    <lineage>
        <taxon>Bacteria</taxon>
        <taxon>Bacillati</taxon>
        <taxon>Cyanobacteriota</taxon>
        <taxon>Cyanophyceae</taxon>
        <taxon>Oscillatoriophycideae</taxon>
        <taxon>Aerosakkonematales</taxon>
        <taxon>Aerosakkonemataceae</taxon>
        <taxon>Microseira</taxon>
    </lineage>
</organism>
<dbReference type="EMBL" id="BLAY01000063">
    <property type="protein sequence ID" value="GET39302.1"/>
    <property type="molecule type" value="Genomic_DNA"/>
</dbReference>
<dbReference type="GO" id="GO:0032196">
    <property type="term" value="P:transposition"/>
    <property type="evidence" value="ECO:0007669"/>
    <property type="project" value="UniProtKB-KW"/>
</dbReference>